<gene>
    <name evidence="1" type="ORF">H5410_034738</name>
</gene>
<sequence>MVNHIGNTGCNCIRTTPDSTLTKSNCPITNPYQEMKLILSSWGKYRNKNIKVTRLTKNIKHRQTDGQRISSKLRNCKQNSTSFMPCKTEPAIVV</sequence>
<name>A0A9J5YUC5_SOLCO</name>
<comment type="caution">
    <text evidence="1">The sequence shown here is derived from an EMBL/GenBank/DDBJ whole genome shotgun (WGS) entry which is preliminary data.</text>
</comment>
<dbReference type="EMBL" id="JACXVP010000006">
    <property type="protein sequence ID" value="KAG5603368.1"/>
    <property type="molecule type" value="Genomic_DNA"/>
</dbReference>
<reference evidence="1 2" key="1">
    <citation type="submission" date="2020-09" db="EMBL/GenBank/DDBJ databases">
        <title>De no assembly of potato wild relative species, Solanum commersonii.</title>
        <authorList>
            <person name="Cho K."/>
        </authorList>
    </citation>
    <scope>NUCLEOTIDE SEQUENCE [LARGE SCALE GENOMIC DNA]</scope>
    <source>
        <strain evidence="1">LZ3.2</strain>
        <tissue evidence="1">Leaf</tissue>
    </source>
</reference>
<accession>A0A9J5YUC5</accession>
<organism evidence="1 2">
    <name type="scientific">Solanum commersonii</name>
    <name type="common">Commerson's wild potato</name>
    <name type="synonym">Commerson's nightshade</name>
    <dbReference type="NCBI Taxonomy" id="4109"/>
    <lineage>
        <taxon>Eukaryota</taxon>
        <taxon>Viridiplantae</taxon>
        <taxon>Streptophyta</taxon>
        <taxon>Embryophyta</taxon>
        <taxon>Tracheophyta</taxon>
        <taxon>Spermatophyta</taxon>
        <taxon>Magnoliopsida</taxon>
        <taxon>eudicotyledons</taxon>
        <taxon>Gunneridae</taxon>
        <taxon>Pentapetalae</taxon>
        <taxon>asterids</taxon>
        <taxon>lamiids</taxon>
        <taxon>Solanales</taxon>
        <taxon>Solanaceae</taxon>
        <taxon>Solanoideae</taxon>
        <taxon>Solaneae</taxon>
        <taxon>Solanum</taxon>
    </lineage>
</organism>
<dbReference type="Proteomes" id="UP000824120">
    <property type="component" value="Chromosome 6"/>
</dbReference>
<dbReference type="AlphaFoldDB" id="A0A9J5YUC5"/>
<evidence type="ECO:0000313" key="1">
    <source>
        <dbReference type="EMBL" id="KAG5603368.1"/>
    </source>
</evidence>
<protein>
    <submittedName>
        <fullName evidence="1">Uncharacterized protein</fullName>
    </submittedName>
</protein>
<proteinExistence type="predicted"/>
<evidence type="ECO:0000313" key="2">
    <source>
        <dbReference type="Proteomes" id="UP000824120"/>
    </source>
</evidence>
<keyword evidence="2" id="KW-1185">Reference proteome</keyword>